<proteinExistence type="predicted"/>
<reference evidence="1" key="1">
    <citation type="submission" date="2022-10" db="EMBL/GenBank/DDBJ databases">
        <title>The complete genomes of actinobacterial strains from the NBC collection.</title>
        <authorList>
            <person name="Joergensen T.S."/>
            <person name="Alvarez Arevalo M."/>
            <person name="Sterndorff E.B."/>
            <person name="Faurdal D."/>
            <person name="Vuksanovic O."/>
            <person name="Mourched A.-S."/>
            <person name="Charusanti P."/>
            <person name="Shaw S."/>
            <person name="Blin K."/>
            <person name="Weber T."/>
        </authorList>
    </citation>
    <scope>NUCLEOTIDE SEQUENCE</scope>
    <source>
        <strain evidence="1">NBC 01771</strain>
    </source>
</reference>
<dbReference type="Proteomes" id="UP001348369">
    <property type="component" value="Chromosome"/>
</dbReference>
<evidence type="ECO:0000313" key="1">
    <source>
        <dbReference type="EMBL" id="WSB98226.1"/>
    </source>
</evidence>
<protein>
    <submittedName>
        <fullName evidence="1">XRE family transcriptional regulator</fullName>
    </submittedName>
</protein>
<name>A0ACD4ZK82_9ACTN</name>
<accession>A0ACD4ZK82</accession>
<keyword evidence="2" id="KW-1185">Reference proteome</keyword>
<evidence type="ECO:0000313" key="2">
    <source>
        <dbReference type="Proteomes" id="UP001348369"/>
    </source>
</evidence>
<sequence length="305" mass="31105">MSGALENAAEKRAAECDRLAGELSALRARTGLSLVALAGRTPYSKSSWQRYLNGTKPLPRQAVVALCALAGEPPGRLLALWELADAAWSGRAAADTRAAAVSARGPSPPSPVPVPAGQATPPTPPTPGGAPRGRRRTAVLAATAGVAVVTVATVLGAWLSGDDGARRDVPQDAAWSNAGPLRPSCTGPACEGEDPAPMGCGGDGAMTTLGSLTATGGQRLQLRYGETCRTVWVRATGLRVGDRVVLTVPGRREQQIAAVARRDTGRYLVTPMVAAADPSEARACLLPGGGGEQECLGRAPRAPAS</sequence>
<organism evidence="1 2">
    <name type="scientific">Streptomyces scopuliridis</name>
    <dbReference type="NCBI Taxonomy" id="452529"/>
    <lineage>
        <taxon>Bacteria</taxon>
        <taxon>Bacillati</taxon>
        <taxon>Actinomycetota</taxon>
        <taxon>Actinomycetes</taxon>
        <taxon>Kitasatosporales</taxon>
        <taxon>Streptomycetaceae</taxon>
        <taxon>Streptomyces</taxon>
    </lineage>
</organism>
<dbReference type="EMBL" id="CP109109">
    <property type="protein sequence ID" value="WSB98226.1"/>
    <property type="molecule type" value="Genomic_DNA"/>
</dbReference>
<gene>
    <name evidence="1" type="ORF">OG835_15150</name>
</gene>